<keyword evidence="3" id="KW-1185">Reference proteome</keyword>
<proteinExistence type="predicted"/>
<evidence type="ECO:0000313" key="2">
    <source>
        <dbReference type="EMBL" id="RAL65911.1"/>
    </source>
</evidence>
<sequence length="106" mass="11545">MAGISISQGGNSHGTAEKTPPSYLGATIIKRSMGRKPTPDGALERQKSRSRTPGGARKPTAVKKRLLYHSPWYCTDNFDHSISAEAINFEGLGIKEDSLVYRTDPI</sequence>
<accession>A0A395J0H9</accession>
<dbReference type="EMBL" id="QKRW01000008">
    <property type="protein sequence ID" value="RAL65911.1"/>
    <property type="molecule type" value="Genomic_DNA"/>
</dbReference>
<protein>
    <submittedName>
        <fullName evidence="2">Uncharacterized protein</fullName>
    </submittedName>
</protein>
<organism evidence="2 3">
    <name type="scientific">Monilinia fructigena</name>
    <dbReference type="NCBI Taxonomy" id="38457"/>
    <lineage>
        <taxon>Eukaryota</taxon>
        <taxon>Fungi</taxon>
        <taxon>Dikarya</taxon>
        <taxon>Ascomycota</taxon>
        <taxon>Pezizomycotina</taxon>
        <taxon>Leotiomycetes</taxon>
        <taxon>Helotiales</taxon>
        <taxon>Sclerotiniaceae</taxon>
        <taxon>Monilinia</taxon>
    </lineage>
</organism>
<gene>
    <name evidence="2" type="ORF">DID88_005573</name>
</gene>
<reference evidence="2 3" key="1">
    <citation type="submission" date="2018-06" db="EMBL/GenBank/DDBJ databases">
        <title>Genome Sequence of the Brown Rot Fungal Pathogen Monilinia fructigena.</title>
        <authorList>
            <person name="Landi L."/>
            <person name="De Miccolis Angelini R.M."/>
            <person name="Pollastro S."/>
            <person name="Abate D."/>
            <person name="Faretra F."/>
            <person name="Romanazzi G."/>
        </authorList>
    </citation>
    <scope>NUCLEOTIDE SEQUENCE [LARGE SCALE GENOMIC DNA]</scope>
    <source>
        <strain evidence="2 3">Mfrg269</strain>
    </source>
</reference>
<feature type="compositionally biased region" description="Polar residues" evidence="1">
    <location>
        <begin position="1"/>
        <end position="14"/>
    </location>
</feature>
<dbReference type="OrthoDB" id="10521914at2759"/>
<comment type="caution">
    <text evidence="2">The sequence shown here is derived from an EMBL/GenBank/DDBJ whole genome shotgun (WGS) entry which is preliminary data.</text>
</comment>
<dbReference type="AlphaFoldDB" id="A0A395J0H9"/>
<feature type="region of interest" description="Disordered" evidence="1">
    <location>
        <begin position="1"/>
        <end position="62"/>
    </location>
</feature>
<evidence type="ECO:0000256" key="1">
    <source>
        <dbReference type="SAM" id="MobiDB-lite"/>
    </source>
</evidence>
<dbReference type="Proteomes" id="UP000249056">
    <property type="component" value="Unassembled WGS sequence"/>
</dbReference>
<name>A0A395J0H9_9HELO</name>
<evidence type="ECO:0000313" key="3">
    <source>
        <dbReference type="Proteomes" id="UP000249056"/>
    </source>
</evidence>